<sequence>MSVLQVSISDKDSERAEMFLKSFGNQAKGAVRKSLNRAITGVKMDAAREAGKAYNVKPADVIKTFSNSKASGNRLKATATFSGKRTPLYRFGAKPARPTKRRPKVGVSVQVKASRKVVRGSFVARMKSGHVSLFERSGAHRLPLRELEGPAVPQMLNNQGVREKLQGSAANRFSKNLDHEMNYLIQKGGK</sequence>
<evidence type="ECO:0000256" key="1">
    <source>
        <dbReference type="SAM" id="MobiDB-lite"/>
    </source>
</evidence>
<accession>A0ABN6EZ51</accession>
<dbReference type="EMBL" id="AP024488">
    <property type="protein sequence ID" value="BCS94510.1"/>
    <property type="molecule type" value="Genomic_DNA"/>
</dbReference>
<feature type="region of interest" description="Disordered" evidence="1">
    <location>
        <begin position="89"/>
        <end position="108"/>
    </location>
</feature>
<evidence type="ECO:0000313" key="3">
    <source>
        <dbReference type="Proteomes" id="UP001320148"/>
    </source>
</evidence>
<dbReference type="InterPro" id="IPR010633">
    <property type="entry name" value="Phage_lambda_GpZ"/>
</dbReference>
<organism evidence="2 3">
    <name type="scientific">Desulfoluna limicola</name>
    <dbReference type="NCBI Taxonomy" id="2810562"/>
    <lineage>
        <taxon>Bacteria</taxon>
        <taxon>Pseudomonadati</taxon>
        <taxon>Thermodesulfobacteriota</taxon>
        <taxon>Desulfobacteria</taxon>
        <taxon>Desulfobacterales</taxon>
        <taxon>Desulfolunaceae</taxon>
        <taxon>Desulfoluna</taxon>
    </lineage>
</organism>
<name>A0ABN6EZ51_9BACT</name>
<dbReference type="Pfam" id="PF06763">
    <property type="entry name" value="Minor_tail_Z"/>
    <property type="match status" value="1"/>
</dbReference>
<keyword evidence="3" id="KW-1185">Reference proteome</keyword>
<dbReference type="Proteomes" id="UP001320148">
    <property type="component" value="Chromosome"/>
</dbReference>
<gene>
    <name evidence="2" type="ORF">DSLASN_01420</name>
</gene>
<protein>
    <submittedName>
        <fullName evidence="2">Uncharacterized protein</fullName>
    </submittedName>
</protein>
<dbReference type="RefSeq" id="WP_236890826.1">
    <property type="nucleotide sequence ID" value="NZ_AP024488.1"/>
</dbReference>
<proteinExistence type="predicted"/>
<reference evidence="2 3" key="1">
    <citation type="submission" date="2021-02" db="EMBL/GenBank/DDBJ databases">
        <title>Complete genome of Desulfoluna sp. strain ASN36.</title>
        <authorList>
            <person name="Takahashi A."/>
            <person name="Kojima H."/>
            <person name="Fukui M."/>
        </authorList>
    </citation>
    <scope>NUCLEOTIDE SEQUENCE [LARGE SCALE GENOMIC DNA]</scope>
    <source>
        <strain evidence="2 3">ASN36</strain>
    </source>
</reference>
<evidence type="ECO:0000313" key="2">
    <source>
        <dbReference type="EMBL" id="BCS94510.1"/>
    </source>
</evidence>